<reference evidence="2 4" key="1">
    <citation type="submission" date="2017-06" db="EMBL/GenBank/DDBJ databases">
        <title>Complete Genome Sequence of the Soil Carbazole-Degrading Bacterium Nocardioides aromaticivorans IC177.</title>
        <authorList>
            <person name="Vejarano F."/>
            <person name="Suzuki-Minakuchi C."/>
            <person name="Ohtsubo Y."/>
            <person name="Tsuda M."/>
            <person name="Okada K."/>
            <person name="Nojiri H."/>
        </authorList>
    </citation>
    <scope>NUCLEOTIDE SEQUENCE [LARGE SCALE GENOMIC DNA]</scope>
    <source>
        <strain evidence="2 4">IC177</strain>
    </source>
</reference>
<reference evidence="1 3" key="2">
    <citation type="submission" date="2020-07" db="EMBL/GenBank/DDBJ databases">
        <title>Sequencing the genomes of 1000 actinobacteria strains.</title>
        <authorList>
            <person name="Klenk H.-P."/>
        </authorList>
    </citation>
    <scope>NUCLEOTIDE SEQUENCE [LARGE SCALE GENOMIC DNA]</scope>
    <source>
        <strain evidence="1 3">DSM 15131</strain>
    </source>
</reference>
<sequence length="93" mass="9676">MSIELLAAALLVVVAFVCAGSLARGRDVIALAPVPAAPASADEWRSAALHHFHEHKDLRRSVAEALATPGAVTGEARRDLMVALGAPRVDVMA</sequence>
<dbReference type="EMBL" id="JACBZM010000001">
    <property type="protein sequence ID" value="NYI45647.1"/>
    <property type="molecule type" value="Genomic_DNA"/>
</dbReference>
<proteinExistence type="predicted"/>
<gene>
    <name evidence="1" type="ORF">BJ993_002727</name>
    <name evidence="2" type="ORF">CFH99_03845</name>
</gene>
<dbReference type="Proteomes" id="UP000562045">
    <property type="component" value="Unassembled WGS sequence"/>
</dbReference>
<evidence type="ECO:0000313" key="2">
    <source>
        <dbReference type="EMBL" id="QSR24749.1"/>
    </source>
</evidence>
<evidence type="ECO:0000313" key="3">
    <source>
        <dbReference type="Proteomes" id="UP000562045"/>
    </source>
</evidence>
<dbReference type="AlphaFoldDB" id="A0A7Z0CPA5"/>
<dbReference type="EMBL" id="CP022295">
    <property type="protein sequence ID" value="QSR24749.1"/>
    <property type="molecule type" value="Genomic_DNA"/>
</dbReference>
<evidence type="ECO:0000313" key="4">
    <source>
        <dbReference type="Proteomes" id="UP000662818"/>
    </source>
</evidence>
<organism evidence="1 3">
    <name type="scientific">Nocardioides aromaticivorans</name>
    <dbReference type="NCBI Taxonomy" id="200618"/>
    <lineage>
        <taxon>Bacteria</taxon>
        <taxon>Bacillati</taxon>
        <taxon>Actinomycetota</taxon>
        <taxon>Actinomycetes</taxon>
        <taxon>Propionibacteriales</taxon>
        <taxon>Nocardioidaceae</taxon>
        <taxon>Nocardioides</taxon>
    </lineage>
</organism>
<name>A0A7Z0CPA5_9ACTN</name>
<keyword evidence="4" id="KW-1185">Reference proteome</keyword>
<evidence type="ECO:0000313" key="1">
    <source>
        <dbReference type="EMBL" id="NYI45647.1"/>
    </source>
</evidence>
<protein>
    <submittedName>
        <fullName evidence="1">Uncharacterized protein</fullName>
    </submittedName>
</protein>
<dbReference type="Proteomes" id="UP000662818">
    <property type="component" value="Chromosome"/>
</dbReference>
<accession>A0A7Z0CPA5</accession>
<dbReference type="RefSeq" id="WP_036550354.1">
    <property type="nucleotide sequence ID" value="NZ_CP022295.1"/>
</dbReference>